<evidence type="ECO:0000313" key="3">
    <source>
        <dbReference type="Proteomes" id="UP001287286"/>
    </source>
</evidence>
<feature type="region of interest" description="Disordered" evidence="1">
    <location>
        <begin position="576"/>
        <end position="851"/>
    </location>
</feature>
<feature type="compositionally biased region" description="Basic and acidic residues" evidence="1">
    <location>
        <begin position="797"/>
        <end position="807"/>
    </location>
</feature>
<name>A0ABR0BEQ4_PURLI</name>
<evidence type="ECO:0000313" key="2">
    <source>
        <dbReference type="EMBL" id="KAK4073033.1"/>
    </source>
</evidence>
<feature type="compositionally biased region" description="Basic and acidic residues" evidence="1">
    <location>
        <begin position="655"/>
        <end position="671"/>
    </location>
</feature>
<accession>A0ABR0BEQ4</accession>
<reference evidence="2 3" key="1">
    <citation type="journal article" date="2024" name="Microbiol. Resour. Announc.">
        <title>Genome annotations for the ascomycete fungi Trichoderma harzianum, Trichoderma aggressivum, and Purpureocillium lilacinum.</title>
        <authorList>
            <person name="Beijen E.P.W."/>
            <person name="Ohm R.A."/>
        </authorList>
    </citation>
    <scope>NUCLEOTIDE SEQUENCE [LARGE SCALE GENOMIC DNA]</scope>
    <source>
        <strain evidence="2 3">CBS 150709</strain>
    </source>
</reference>
<gene>
    <name evidence="2" type="ORF">Purlil1_13195</name>
</gene>
<keyword evidence="3" id="KW-1185">Reference proteome</keyword>
<protein>
    <recommendedName>
        <fullName evidence="4">Hsp70 family chaperone</fullName>
    </recommendedName>
</protein>
<dbReference type="InterPro" id="IPR043129">
    <property type="entry name" value="ATPase_NBD"/>
</dbReference>
<dbReference type="SUPFAM" id="SSF53067">
    <property type="entry name" value="Actin-like ATPase domain"/>
    <property type="match status" value="1"/>
</dbReference>
<dbReference type="Proteomes" id="UP001287286">
    <property type="component" value="Unassembled WGS sequence"/>
</dbReference>
<feature type="compositionally biased region" description="Polar residues" evidence="1">
    <location>
        <begin position="626"/>
        <end position="636"/>
    </location>
</feature>
<comment type="caution">
    <text evidence="2">The sequence shown here is derived from an EMBL/GenBank/DDBJ whole genome shotgun (WGS) entry which is preliminary data.</text>
</comment>
<organism evidence="2 3">
    <name type="scientific">Purpureocillium lilacinum</name>
    <name type="common">Paecilomyces lilacinus</name>
    <dbReference type="NCBI Taxonomy" id="33203"/>
    <lineage>
        <taxon>Eukaryota</taxon>
        <taxon>Fungi</taxon>
        <taxon>Dikarya</taxon>
        <taxon>Ascomycota</taxon>
        <taxon>Pezizomycotina</taxon>
        <taxon>Sordariomycetes</taxon>
        <taxon>Hypocreomycetidae</taxon>
        <taxon>Hypocreales</taxon>
        <taxon>Ophiocordycipitaceae</taxon>
        <taxon>Purpureocillium</taxon>
    </lineage>
</organism>
<feature type="compositionally biased region" description="Basic and acidic residues" evidence="1">
    <location>
        <begin position="600"/>
        <end position="625"/>
    </location>
</feature>
<evidence type="ECO:0000256" key="1">
    <source>
        <dbReference type="SAM" id="MobiDB-lite"/>
    </source>
</evidence>
<feature type="compositionally biased region" description="Basic residues" evidence="1">
    <location>
        <begin position="808"/>
        <end position="821"/>
    </location>
</feature>
<dbReference type="EMBL" id="JAWRVI010000179">
    <property type="protein sequence ID" value="KAK4073033.1"/>
    <property type="molecule type" value="Genomic_DNA"/>
</dbReference>
<sequence length="851" mass="93855">MRDPTRMRAAAPQQCQHVHVGINFGSGTLRAAITTTDDPQPRKVPMRKAYSALGRLEETYMFPTDVIFGPARGQFQLLGLCDPKDQKTVDCENTSSGVKQSLDVNLCQDGEGRRFTELCATYAVRNRDVFRKFVTFLWDTLVSFLHHSYGVDGWKIKRVEPLVPAIWTRDSHGEKIQNDITKLMVEAGFPEDPIHFESEPGATVRGLLHGNEDVEETLGKEGRKGSPRVLLFDIGSGTADFVGAEIQGGRVILLSEPRGCGGGMGSGWTKLKRLCKDKANNKEEANDLFNAAQLHFFKMSEDCTPYKIGDRTIISADEFRRITIDAYQEPLRLAREMLLDITNIDYVILSGGACASNFFIKEKWTACIEDWRRELERQGRESDAGFGVIIADAEDADHAGAKGASLQYDENPMEEFEKSCFGIIVEGYYYGPGAPSRTVERIKTRRRLLAFKNPGSSQFETKYERMKINTQPSAFRIEPHYVVESTQLEEHSLDTENHAWDVDRAIPMNEVPLNLSGKVRTGDTVKIRFRWGDLGKTLIFEMTWQERQTGRHRRHKEALGLLKDKDRLFLKVKGASSEGVGDVADTNQETAVDDAGSAEAGREEDEHASAIGDDRMATKYKDHQVTDQASRGSNSLLHGASPGTEGTERVVNGDQDARVGTDSEESEHSLADSHQVNTSDAGPEADKDVEVLASSVPVGQDEVSRTPSDEQSTTLVPGRSAEKHSEEYPSVEADQIVENIGQNVAGSNLPARNADEQHVNLEPGRSNRAQGRAAGGASGGERHAGQGEPAVLGASDDNSRASDERPGRPKKTRGKRKRLRSRPGIESTPPKHKRAKGKAVTPEASRTSPKT</sequence>
<proteinExistence type="predicted"/>
<evidence type="ECO:0008006" key="4">
    <source>
        <dbReference type="Google" id="ProtNLM"/>
    </source>
</evidence>